<dbReference type="EMBL" id="BAAAUW010000015">
    <property type="protein sequence ID" value="GAA3264570.1"/>
    <property type="molecule type" value="Genomic_DNA"/>
</dbReference>
<gene>
    <name evidence="1" type="ORF">GCM10010469_34340</name>
</gene>
<dbReference type="NCBIfam" id="NF033179">
    <property type="entry name" value="TnsA_like_Actin"/>
    <property type="match status" value="1"/>
</dbReference>
<proteinExistence type="predicted"/>
<organism evidence="1 2">
    <name type="scientific">Streptomyces labedae</name>
    <dbReference type="NCBI Taxonomy" id="285569"/>
    <lineage>
        <taxon>Bacteria</taxon>
        <taxon>Bacillati</taxon>
        <taxon>Actinomycetota</taxon>
        <taxon>Actinomycetes</taxon>
        <taxon>Kitasatosporales</taxon>
        <taxon>Streptomycetaceae</taxon>
        <taxon>Streptomyces</taxon>
    </lineage>
</organism>
<dbReference type="InterPro" id="IPR048000">
    <property type="entry name" value="TnsA-like"/>
</dbReference>
<evidence type="ECO:0000313" key="1">
    <source>
        <dbReference type="EMBL" id="GAA3264570.1"/>
    </source>
</evidence>
<sequence>MATVTAALEVVHRLEDGSRSITVPVASAGSVPLTRRGEVWRPARHPSQRSIATWWWAATTGKHVGCRSMNVLAVAMLLDFNPSVTEFTAWSAKIKWRARGRERSVVPDFFVRTDQGATLVVACPPASGPSPRWQRQQQVLRQACQEAGWELGMPRIPGPMALANLRWVSRYRHPRCGDREVEQALKAAFRTPCGLEEGVRATGLPRLSTLPRLYHLLWRQELGMEWNKAMGPSSVIRLPGRMPSAMGQPFEGEAA</sequence>
<evidence type="ECO:0008006" key="3">
    <source>
        <dbReference type="Google" id="ProtNLM"/>
    </source>
</evidence>
<evidence type="ECO:0000313" key="2">
    <source>
        <dbReference type="Proteomes" id="UP001500728"/>
    </source>
</evidence>
<protein>
    <recommendedName>
        <fullName evidence="3">TnsA-like heteromeric transposase endonuclease subunit</fullName>
    </recommendedName>
</protein>
<keyword evidence="2" id="KW-1185">Reference proteome</keyword>
<dbReference type="Proteomes" id="UP001500728">
    <property type="component" value="Unassembled WGS sequence"/>
</dbReference>
<dbReference type="RefSeq" id="WP_058915147.1">
    <property type="nucleotide sequence ID" value="NZ_BAAAUW010000015.1"/>
</dbReference>
<name>A0ABP6R231_9ACTN</name>
<reference evidence="2" key="1">
    <citation type="journal article" date="2019" name="Int. J. Syst. Evol. Microbiol.">
        <title>The Global Catalogue of Microorganisms (GCM) 10K type strain sequencing project: providing services to taxonomists for standard genome sequencing and annotation.</title>
        <authorList>
            <consortium name="The Broad Institute Genomics Platform"/>
            <consortium name="The Broad Institute Genome Sequencing Center for Infectious Disease"/>
            <person name="Wu L."/>
            <person name="Ma J."/>
        </authorList>
    </citation>
    <scope>NUCLEOTIDE SEQUENCE [LARGE SCALE GENOMIC DNA]</scope>
    <source>
        <strain evidence="2">JCM 9381</strain>
    </source>
</reference>
<accession>A0ABP6R231</accession>
<comment type="caution">
    <text evidence="1">The sequence shown here is derived from an EMBL/GenBank/DDBJ whole genome shotgun (WGS) entry which is preliminary data.</text>
</comment>